<dbReference type="Proteomes" id="UP000193900">
    <property type="component" value="Unassembled WGS sequence"/>
</dbReference>
<reference evidence="1 2" key="1">
    <citation type="submission" date="2017-03" db="EMBL/GenBank/DDBJ databases">
        <authorList>
            <person name="Afonso C.L."/>
            <person name="Miller P.J."/>
            <person name="Scott M.A."/>
            <person name="Spackman E."/>
            <person name="Goraichik I."/>
            <person name="Dimitrov K.M."/>
            <person name="Suarez D.L."/>
            <person name="Swayne D.E."/>
        </authorList>
    </citation>
    <scope>NUCLEOTIDE SEQUENCE [LARGE SCALE GENOMIC DNA]</scope>
    <source>
        <strain evidence="1 2">CECT 7023</strain>
    </source>
</reference>
<sequence>MEHQMRAGPATEEACPTLAEDLLRGADAIAIFVFGDAKARRKVYYYAGEAKVRMPTFRMGNVICARKSKHMSWIETQEGAR</sequence>
<organism evidence="1 2">
    <name type="scientific">Roseisalinus antarcticus</name>
    <dbReference type="NCBI Taxonomy" id="254357"/>
    <lineage>
        <taxon>Bacteria</taxon>
        <taxon>Pseudomonadati</taxon>
        <taxon>Pseudomonadota</taxon>
        <taxon>Alphaproteobacteria</taxon>
        <taxon>Rhodobacterales</taxon>
        <taxon>Roseobacteraceae</taxon>
        <taxon>Roseisalinus</taxon>
    </lineage>
</organism>
<keyword evidence="2" id="KW-1185">Reference proteome</keyword>
<gene>
    <name evidence="1" type="ORF">ROA7023_04584</name>
</gene>
<dbReference type="EMBL" id="FWFZ01000071">
    <property type="protein sequence ID" value="SLN77935.1"/>
    <property type="molecule type" value="Genomic_DNA"/>
</dbReference>
<dbReference type="AlphaFoldDB" id="A0A1Y5U6M6"/>
<evidence type="ECO:0000313" key="1">
    <source>
        <dbReference type="EMBL" id="SLN77935.1"/>
    </source>
</evidence>
<proteinExistence type="predicted"/>
<protein>
    <submittedName>
        <fullName evidence="1">Uncharacterized protein</fullName>
    </submittedName>
</protein>
<evidence type="ECO:0000313" key="2">
    <source>
        <dbReference type="Proteomes" id="UP000193900"/>
    </source>
</evidence>
<name>A0A1Y5U6M6_9RHOB</name>
<dbReference type="RefSeq" id="WP_234992418.1">
    <property type="nucleotide sequence ID" value="NZ_FWFZ01000071.1"/>
</dbReference>
<accession>A0A1Y5U6M6</accession>